<dbReference type="Pfam" id="PF08641">
    <property type="entry name" value="Mis14"/>
    <property type="match status" value="1"/>
</dbReference>
<dbReference type="OrthoDB" id="2135762at2759"/>
<evidence type="ECO:0008006" key="3">
    <source>
        <dbReference type="Google" id="ProtNLM"/>
    </source>
</evidence>
<sequence>MDSTHRKIDLQSPSDYQHLLSSASLIARQQIDLHFPRDVVAPSTPRVSTGDATTGDPMRRRVEELVQGYIERTFEGVKGNVSVNGMEGAELERVLGEGGVGEETEAFDHRLARRIQSVASEIEDLQLQLANVRRTAPARAAEGYTAALERETKMWREEIGRAEEVEMERAREVKLEVEGLEGMEDMKRSWEEGTRRLMEVKGGIGGVVGKSERAKEGVGYLEGS</sequence>
<reference evidence="1 2" key="1">
    <citation type="submission" date="2017-06" db="EMBL/GenBank/DDBJ databases">
        <title>Draft genome sequence of a variant of Elsinoe murrayae.</title>
        <authorList>
            <person name="Cheng Q."/>
        </authorList>
    </citation>
    <scope>NUCLEOTIDE SEQUENCE [LARGE SCALE GENOMIC DNA]</scope>
    <source>
        <strain evidence="1 2">CQ-2017a</strain>
    </source>
</reference>
<dbReference type="PANTHER" id="PTHR31749:SF3">
    <property type="entry name" value="KINETOCHORE-ASSOCIATED PROTEIN NSL1 HOMOLOG"/>
    <property type="match status" value="1"/>
</dbReference>
<comment type="caution">
    <text evidence="1">The sequence shown here is derived from an EMBL/GenBank/DDBJ whole genome shotgun (WGS) entry which is preliminary data.</text>
</comment>
<dbReference type="STRING" id="2082308.A0A2K1QRE5"/>
<dbReference type="EMBL" id="NKHZ01000050">
    <property type="protein sequence ID" value="PNS17500.1"/>
    <property type="molecule type" value="Genomic_DNA"/>
</dbReference>
<evidence type="ECO:0000313" key="2">
    <source>
        <dbReference type="Proteomes" id="UP000243797"/>
    </source>
</evidence>
<dbReference type="GO" id="GO:0000444">
    <property type="term" value="C:MIS12/MIND type complex"/>
    <property type="evidence" value="ECO:0007669"/>
    <property type="project" value="TreeGrafter"/>
</dbReference>
<dbReference type="AlphaFoldDB" id="A0A2K1QRE5"/>
<name>A0A2K1QRE5_9PEZI</name>
<proteinExistence type="predicted"/>
<dbReference type="InterPro" id="IPR013950">
    <property type="entry name" value="Mis14/Nsl1"/>
</dbReference>
<organism evidence="1 2">
    <name type="scientific">Sphaceloma murrayae</name>
    <dbReference type="NCBI Taxonomy" id="2082308"/>
    <lineage>
        <taxon>Eukaryota</taxon>
        <taxon>Fungi</taxon>
        <taxon>Dikarya</taxon>
        <taxon>Ascomycota</taxon>
        <taxon>Pezizomycotina</taxon>
        <taxon>Dothideomycetes</taxon>
        <taxon>Dothideomycetidae</taxon>
        <taxon>Myriangiales</taxon>
        <taxon>Elsinoaceae</taxon>
        <taxon>Sphaceloma</taxon>
    </lineage>
</organism>
<dbReference type="GO" id="GO:0000070">
    <property type="term" value="P:mitotic sister chromatid segregation"/>
    <property type="evidence" value="ECO:0007669"/>
    <property type="project" value="InterPro"/>
</dbReference>
<keyword evidence="2" id="KW-1185">Reference proteome</keyword>
<dbReference type="Proteomes" id="UP000243797">
    <property type="component" value="Unassembled WGS sequence"/>
</dbReference>
<protein>
    <recommendedName>
        <fullName evidence="3">Kinetochore protein mis14</fullName>
    </recommendedName>
</protein>
<accession>A0A2K1QRE5</accession>
<evidence type="ECO:0000313" key="1">
    <source>
        <dbReference type="EMBL" id="PNS17500.1"/>
    </source>
</evidence>
<dbReference type="PANTHER" id="PTHR31749">
    <property type="entry name" value="KINETOCHORE-ASSOCIATED PROTEIN NSL1 HOMOLOG"/>
    <property type="match status" value="1"/>
</dbReference>
<gene>
    <name evidence="1" type="ORF">CAC42_8043</name>
</gene>
<dbReference type="InParanoid" id="A0A2K1QRE5"/>